<protein>
    <recommendedName>
        <fullName evidence="1">DUF4283 domain-containing protein</fullName>
    </recommendedName>
</protein>
<evidence type="ECO:0000313" key="3">
    <source>
        <dbReference type="Proteomes" id="UP000075243"/>
    </source>
</evidence>
<dbReference type="AlphaFoldDB" id="A0A151U007"/>
<dbReference type="EMBL" id="CM003604">
    <property type="protein sequence ID" value="KYP72588.1"/>
    <property type="molecule type" value="Genomic_DNA"/>
</dbReference>
<keyword evidence="3" id="KW-1185">Reference proteome</keyword>
<feature type="domain" description="DUF4283" evidence="1">
    <location>
        <begin position="79"/>
        <end position="153"/>
    </location>
</feature>
<proteinExistence type="predicted"/>
<dbReference type="Proteomes" id="UP000075243">
    <property type="component" value="Chromosome 2"/>
</dbReference>
<gene>
    <name evidence="2" type="ORF">KK1_005184</name>
</gene>
<dbReference type="Gramene" id="C.cajan_05057.t">
    <property type="protein sequence ID" value="C.cajan_05057.t"/>
    <property type="gene ID" value="C.cajan_05057"/>
</dbReference>
<dbReference type="InterPro" id="IPR040256">
    <property type="entry name" value="At4g02000-like"/>
</dbReference>
<dbReference type="InterPro" id="IPR025558">
    <property type="entry name" value="DUF4283"/>
</dbReference>
<reference evidence="2 3" key="1">
    <citation type="journal article" date="2012" name="Nat. Biotechnol.">
        <title>Draft genome sequence of pigeonpea (Cajanus cajan), an orphan legume crop of resource-poor farmers.</title>
        <authorList>
            <person name="Varshney R.K."/>
            <person name="Chen W."/>
            <person name="Li Y."/>
            <person name="Bharti A.K."/>
            <person name="Saxena R.K."/>
            <person name="Schlueter J.A."/>
            <person name="Donoghue M.T."/>
            <person name="Azam S."/>
            <person name="Fan G."/>
            <person name="Whaley A.M."/>
            <person name="Farmer A.D."/>
            <person name="Sheridan J."/>
            <person name="Iwata A."/>
            <person name="Tuteja R."/>
            <person name="Penmetsa R.V."/>
            <person name="Wu W."/>
            <person name="Upadhyaya H.D."/>
            <person name="Yang S.P."/>
            <person name="Shah T."/>
            <person name="Saxena K.B."/>
            <person name="Michael T."/>
            <person name="McCombie W.R."/>
            <person name="Yang B."/>
            <person name="Zhang G."/>
            <person name="Yang H."/>
            <person name="Wang J."/>
            <person name="Spillane C."/>
            <person name="Cook D.R."/>
            <person name="May G.D."/>
            <person name="Xu X."/>
            <person name="Jackson S.A."/>
        </authorList>
    </citation>
    <scope>NUCLEOTIDE SEQUENCE [LARGE SCALE GENOMIC DNA]</scope>
    <source>
        <strain evidence="3">cv. Asha</strain>
    </source>
</reference>
<sequence>MTENPHPQIKIPRNHIWNAFYLPVGKAFTDLNSLMKEMECPENDFYKEKEISEGDTEELDPCPIIPVSQEEFEEWCAPWRKSLVINVLGRKISYKMLDNKVQREWAKMGAMSLVDLNQDFYLAQFASEDDYKHALFESPWLIADHYIYSGRYTKQTRKIAAWIRIPGLPIELFNDRFLWRVGSKLGTMLKIDKLTSIQTRGKFARIDFPSIDCIYVLREANQVVDGFAKLGLSILGGMLCFDSLPSWSHFSLVADDSAVLFPRGF</sequence>
<accession>A0A151U007</accession>
<name>A0A151U007_CAJCA</name>
<dbReference type="Pfam" id="PF14111">
    <property type="entry name" value="DUF4283"/>
    <property type="match status" value="1"/>
</dbReference>
<evidence type="ECO:0000313" key="2">
    <source>
        <dbReference type="EMBL" id="KYP72588.1"/>
    </source>
</evidence>
<dbReference type="PANTHER" id="PTHR31286:SF99">
    <property type="entry name" value="DUF4283 DOMAIN-CONTAINING PROTEIN"/>
    <property type="match status" value="1"/>
</dbReference>
<dbReference type="PANTHER" id="PTHR31286">
    <property type="entry name" value="GLYCINE-RICH CELL WALL STRUCTURAL PROTEIN 1.8-LIKE"/>
    <property type="match status" value="1"/>
</dbReference>
<evidence type="ECO:0000259" key="1">
    <source>
        <dbReference type="Pfam" id="PF14111"/>
    </source>
</evidence>
<organism evidence="2 3">
    <name type="scientific">Cajanus cajan</name>
    <name type="common">Pigeon pea</name>
    <name type="synonym">Cajanus indicus</name>
    <dbReference type="NCBI Taxonomy" id="3821"/>
    <lineage>
        <taxon>Eukaryota</taxon>
        <taxon>Viridiplantae</taxon>
        <taxon>Streptophyta</taxon>
        <taxon>Embryophyta</taxon>
        <taxon>Tracheophyta</taxon>
        <taxon>Spermatophyta</taxon>
        <taxon>Magnoliopsida</taxon>
        <taxon>eudicotyledons</taxon>
        <taxon>Gunneridae</taxon>
        <taxon>Pentapetalae</taxon>
        <taxon>rosids</taxon>
        <taxon>fabids</taxon>
        <taxon>Fabales</taxon>
        <taxon>Fabaceae</taxon>
        <taxon>Papilionoideae</taxon>
        <taxon>50 kb inversion clade</taxon>
        <taxon>NPAAA clade</taxon>
        <taxon>indigoferoid/millettioid clade</taxon>
        <taxon>Phaseoleae</taxon>
        <taxon>Cajanus</taxon>
    </lineage>
</organism>